<sequence>MEVEQPMDMNDKMMLEDQETVEERNELMPDPRRIDPFPREPPLPQLDRHPLQPTLQGPMPGNISAQLLPSQIPNPLVQALGNPLQSSSSGVQSLSIDKKGKKNAKEKKEEVEDKQRKRKAVDWLSDRLVEKIDRDHYMCIVCFKRMSRGYACSHCLEDHQDINSTIKSVLVSAYQNGQRIRDELEVMQEEETDKDKKKQGEKEKEEGVEYDKPFEKPFDKSFDKMYEKQFEKQFEKEDDKLRMNTTEVRNVKTRRKQLRVTEDLKRKLELMSYENKTQLEKKPKKVAEKKRSTEGKRVTMEISKIMATNGIPFAKSEAVWKIVNEVMDCIGELGPQVIEKIRFSARTLKRRYDEQLSQNTGQHQKTQHQPQTQNQPPMQSLASHQNPMIQNQQQRQQQVQPPPPQYQVLGHRQNGIPMGLRSIITDPQQHHQQRTETLVPPPPSQSNMGMCF</sequence>
<dbReference type="AlphaFoldDB" id="A0A0A1U0D7"/>
<dbReference type="RefSeq" id="XP_004254110.1">
    <property type="nucleotide sequence ID" value="XM_004254062.1"/>
</dbReference>
<feature type="compositionally biased region" description="Low complexity" evidence="1">
    <location>
        <begin position="362"/>
        <end position="399"/>
    </location>
</feature>
<evidence type="ECO:0000313" key="2">
    <source>
        <dbReference type="EMBL" id="ELP87339.1"/>
    </source>
</evidence>
<dbReference type="GeneID" id="14886482"/>
<accession>A0A0A1U0D7</accession>
<dbReference type="Proteomes" id="UP000014680">
    <property type="component" value="Unassembled WGS sequence"/>
</dbReference>
<gene>
    <name evidence="2" type="ORF">EIN_095960</name>
</gene>
<dbReference type="KEGG" id="eiv:EIN_095960"/>
<dbReference type="EMBL" id="KB206860">
    <property type="protein sequence ID" value="ELP87339.1"/>
    <property type="molecule type" value="Genomic_DNA"/>
</dbReference>
<feature type="compositionally biased region" description="Basic and acidic residues" evidence="1">
    <location>
        <begin position="9"/>
        <end position="38"/>
    </location>
</feature>
<feature type="compositionally biased region" description="Low complexity" evidence="1">
    <location>
        <begin position="84"/>
        <end position="95"/>
    </location>
</feature>
<name>A0A0A1U0D7_ENTIV</name>
<organism evidence="2 3">
    <name type="scientific">Entamoeba invadens IP1</name>
    <dbReference type="NCBI Taxonomy" id="370355"/>
    <lineage>
        <taxon>Eukaryota</taxon>
        <taxon>Amoebozoa</taxon>
        <taxon>Evosea</taxon>
        <taxon>Archamoebae</taxon>
        <taxon>Mastigamoebida</taxon>
        <taxon>Entamoebidae</taxon>
        <taxon>Entamoeba</taxon>
    </lineage>
</organism>
<dbReference type="VEuPathDB" id="AmoebaDB:EIN_095960"/>
<proteinExistence type="predicted"/>
<feature type="region of interest" description="Disordered" evidence="1">
    <location>
        <begin position="1"/>
        <end position="117"/>
    </location>
</feature>
<evidence type="ECO:0000313" key="3">
    <source>
        <dbReference type="Proteomes" id="UP000014680"/>
    </source>
</evidence>
<protein>
    <submittedName>
        <fullName evidence="2">Uncharacterized protein</fullName>
    </submittedName>
</protein>
<feature type="region of interest" description="Disordered" evidence="1">
    <location>
        <begin position="355"/>
        <end position="405"/>
    </location>
</feature>
<feature type="compositionally biased region" description="Basic and acidic residues" evidence="1">
    <location>
        <begin position="106"/>
        <end position="117"/>
    </location>
</feature>
<feature type="region of interest" description="Disordered" evidence="1">
    <location>
        <begin position="184"/>
        <end position="209"/>
    </location>
</feature>
<reference evidence="2 3" key="1">
    <citation type="submission" date="2012-10" db="EMBL/GenBank/DDBJ databases">
        <authorList>
            <person name="Zafar N."/>
            <person name="Inman J."/>
            <person name="Hall N."/>
            <person name="Lorenzi H."/>
            <person name="Caler E."/>
        </authorList>
    </citation>
    <scope>NUCLEOTIDE SEQUENCE [LARGE SCALE GENOMIC DNA]</scope>
    <source>
        <strain evidence="2 3">IP1</strain>
    </source>
</reference>
<feature type="compositionally biased region" description="Basic and acidic residues" evidence="1">
    <location>
        <begin position="193"/>
        <end position="209"/>
    </location>
</feature>
<feature type="compositionally biased region" description="Polar residues" evidence="1">
    <location>
        <begin position="63"/>
        <end position="73"/>
    </location>
</feature>
<feature type="region of interest" description="Disordered" evidence="1">
    <location>
        <begin position="429"/>
        <end position="452"/>
    </location>
</feature>
<evidence type="ECO:0000256" key="1">
    <source>
        <dbReference type="SAM" id="MobiDB-lite"/>
    </source>
</evidence>
<keyword evidence="3" id="KW-1185">Reference proteome</keyword>